<dbReference type="STRING" id="137658.SAMN05216186_105165"/>
<evidence type="ECO:0000256" key="2">
    <source>
        <dbReference type="ARBA" id="ARBA00023015"/>
    </source>
</evidence>
<dbReference type="NCBIfam" id="TIGR02937">
    <property type="entry name" value="sigma70-ECF"/>
    <property type="match status" value="1"/>
</dbReference>
<evidence type="ECO:0000256" key="1">
    <source>
        <dbReference type="ARBA" id="ARBA00010641"/>
    </source>
</evidence>
<reference evidence="7 8" key="1">
    <citation type="submission" date="2016-10" db="EMBL/GenBank/DDBJ databases">
        <authorList>
            <person name="de Groot N.N."/>
        </authorList>
    </citation>
    <scope>NUCLEOTIDE SEQUENCE [LARGE SCALE GENOMIC DNA]</scope>
    <source>
        <strain evidence="7 8">JCM 21544</strain>
    </source>
</reference>
<dbReference type="InterPro" id="IPR013324">
    <property type="entry name" value="RNA_pol_sigma_r3/r4-like"/>
</dbReference>
<evidence type="ECO:0000256" key="4">
    <source>
        <dbReference type="ARBA" id="ARBA00023163"/>
    </source>
</evidence>
<dbReference type="OrthoDB" id="9797134at2"/>
<dbReference type="Gene3D" id="1.10.10.10">
    <property type="entry name" value="Winged helix-like DNA-binding domain superfamily/Winged helix DNA-binding domain"/>
    <property type="match status" value="1"/>
</dbReference>
<evidence type="ECO:0000313" key="7">
    <source>
        <dbReference type="EMBL" id="SDK24927.1"/>
    </source>
</evidence>
<dbReference type="InterPro" id="IPR039425">
    <property type="entry name" value="RNA_pol_sigma-70-like"/>
</dbReference>
<dbReference type="InterPro" id="IPR007627">
    <property type="entry name" value="RNA_pol_sigma70_r2"/>
</dbReference>
<keyword evidence="3" id="KW-0731">Sigma factor</keyword>
<evidence type="ECO:0000256" key="3">
    <source>
        <dbReference type="ARBA" id="ARBA00023082"/>
    </source>
</evidence>
<dbReference type="InterPro" id="IPR036388">
    <property type="entry name" value="WH-like_DNA-bd_sf"/>
</dbReference>
<dbReference type="AlphaFoldDB" id="A0A1G9AC15"/>
<sequence length="175" mass="19893">MENIAIQRPELTQVDWGELAKSCEQKLRRFIRKRVLNQDDAEDLMQMTYLEALRNQHKFSGTSKPETWLFGIAVNLVRNHFKCLYGQPQCSDLDDVIGTLEYDMDPGALAEQHHTLARTAEAIEALPSDMRTLLDLIVESDLSYQDAAEALGIPVGTVRSRLSRAREQLKNTVFS</sequence>
<dbReference type="InterPro" id="IPR013249">
    <property type="entry name" value="RNA_pol_sigma70_r4_t2"/>
</dbReference>
<dbReference type="InterPro" id="IPR013325">
    <property type="entry name" value="RNA_pol_sigma_r2"/>
</dbReference>
<dbReference type="SUPFAM" id="SSF88659">
    <property type="entry name" value="Sigma3 and sigma4 domains of RNA polymerase sigma factors"/>
    <property type="match status" value="1"/>
</dbReference>
<dbReference type="SUPFAM" id="SSF88946">
    <property type="entry name" value="Sigma2 domain of RNA polymerase sigma factors"/>
    <property type="match status" value="1"/>
</dbReference>
<dbReference type="Pfam" id="PF08281">
    <property type="entry name" value="Sigma70_r4_2"/>
    <property type="match status" value="1"/>
</dbReference>
<keyword evidence="4" id="KW-0804">Transcription</keyword>
<feature type="domain" description="RNA polymerase sigma factor 70 region 4 type 2" evidence="6">
    <location>
        <begin position="120"/>
        <end position="169"/>
    </location>
</feature>
<dbReference type="GO" id="GO:0003677">
    <property type="term" value="F:DNA binding"/>
    <property type="evidence" value="ECO:0007669"/>
    <property type="project" value="InterPro"/>
</dbReference>
<dbReference type="GO" id="GO:0016987">
    <property type="term" value="F:sigma factor activity"/>
    <property type="evidence" value="ECO:0007669"/>
    <property type="project" value="UniProtKB-KW"/>
</dbReference>
<dbReference type="Pfam" id="PF04542">
    <property type="entry name" value="Sigma70_r2"/>
    <property type="match status" value="1"/>
</dbReference>
<organism evidence="7 8">
    <name type="scientific">Pseudomonas indica</name>
    <dbReference type="NCBI Taxonomy" id="137658"/>
    <lineage>
        <taxon>Bacteria</taxon>
        <taxon>Pseudomonadati</taxon>
        <taxon>Pseudomonadota</taxon>
        <taxon>Gammaproteobacteria</taxon>
        <taxon>Pseudomonadales</taxon>
        <taxon>Pseudomonadaceae</taxon>
        <taxon>Pseudomonas</taxon>
    </lineage>
</organism>
<protein>
    <submittedName>
        <fullName evidence="7">RNA polymerase sigma factor, sigma-70 family</fullName>
    </submittedName>
</protein>
<dbReference type="CDD" id="cd06171">
    <property type="entry name" value="Sigma70_r4"/>
    <property type="match status" value="1"/>
</dbReference>
<dbReference type="PANTHER" id="PTHR43133:SF51">
    <property type="entry name" value="RNA POLYMERASE SIGMA FACTOR"/>
    <property type="match status" value="1"/>
</dbReference>
<feature type="domain" description="RNA polymerase sigma-70 region 2" evidence="5">
    <location>
        <begin position="21"/>
        <end position="82"/>
    </location>
</feature>
<comment type="similarity">
    <text evidence="1">Belongs to the sigma-70 factor family. ECF subfamily.</text>
</comment>
<dbReference type="InterPro" id="IPR014284">
    <property type="entry name" value="RNA_pol_sigma-70_dom"/>
</dbReference>
<dbReference type="Gene3D" id="1.10.1740.10">
    <property type="match status" value="1"/>
</dbReference>
<dbReference type="Proteomes" id="UP000198706">
    <property type="component" value="Unassembled WGS sequence"/>
</dbReference>
<proteinExistence type="inferred from homology"/>
<dbReference type="PANTHER" id="PTHR43133">
    <property type="entry name" value="RNA POLYMERASE ECF-TYPE SIGMA FACTO"/>
    <property type="match status" value="1"/>
</dbReference>
<dbReference type="EMBL" id="FNFD01000005">
    <property type="protein sequence ID" value="SDK24927.1"/>
    <property type="molecule type" value="Genomic_DNA"/>
</dbReference>
<evidence type="ECO:0000313" key="8">
    <source>
        <dbReference type="Proteomes" id="UP000198706"/>
    </source>
</evidence>
<accession>A0A1G9AC15</accession>
<keyword evidence="2" id="KW-0805">Transcription regulation</keyword>
<dbReference type="RefSeq" id="WP_084335206.1">
    <property type="nucleotide sequence ID" value="NZ_CBKZNZ010000038.1"/>
</dbReference>
<evidence type="ECO:0000259" key="6">
    <source>
        <dbReference type="Pfam" id="PF08281"/>
    </source>
</evidence>
<name>A0A1G9AC15_9PSED</name>
<evidence type="ECO:0000259" key="5">
    <source>
        <dbReference type="Pfam" id="PF04542"/>
    </source>
</evidence>
<dbReference type="GO" id="GO:0006352">
    <property type="term" value="P:DNA-templated transcription initiation"/>
    <property type="evidence" value="ECO:0007669"/>
    <property type="project" value="InterPro"/>
</dbReference>
<keyword evidence="8" id="KW-1185">Reference proteome</keyword>
<gene>
    <name evidence="7" type="ORF">SAMN05216186_105165</name>
</gene>